<dbReference type="InterPro" id="IPR026123">
    <property type="entry name" value="STIL"/>
</dbReference>
<dbReference type="VEuPathDB" id="FungiDB:SDRG_09514"/>
<dbReference type="PANTHER" id="PTHR15128:SF0">
    <property type="entry name" value="SCL-INTERRUPTING LOCUS PROTEIN"/>
    <property type="match status" value="1"/>
</dbReference>
<dbReference type="InParanoid" id="T0RSB3"/>
<dbReference type="RefSeq" id="XP_008613678.1">
    <property type="nucleotide sequence ID" value="XM_008615456.1"/>
</dbReference>
<dbReference type="AlphaFoldDB" id="T0RSB3"/>
<dbReference type="InterPro" id="IPR057731">
    <property type="entry name" value="STIL_N"/>
</dbReference>
<dbReference type="OrthoDB" id="76173at2759"/>
<feature type="coiled-coil region" evidence="1">
    <location>
        <begin position="461"/>
        <end position="488"/>
    </location>
</feature>
<evidence type="ECO:0000259" key="3">
    <source>
        <dbReference type="Pfam" id="PF15253"/>
    </source>
</evidence>
<gene>
    <name evidence="4" type="ORF">SDRG_09514</name>
</gene>
<evidence type="ECO:0000313" key="4">
    <source>
        <dbReference type="EMBL" id="EQC32992.1"/>
    </source>
</evidence>
<feature type="domain" description="STIL N-terminal" evidence="3">
    <location>
        <begin position="223"/>
        <end position="372"/>
    </location>
</feature>
<dbReference type="Proteomes" id="UP000030762">
    <property type="component" value="Unassembled WGS sequence"/>
</dbReference>
<feature type="region of interest" description="Disordered" evidence="2">
    <location>
        <begin position="529"/>
        <end position="558"/>
    </location>
</feature>
<feature type="region of interest" description="Disordered" evidence="2">
    <location>
        <begin position="391"/>
        <end position="420"/>
    </location>
</feature>
<name>T0RSB3_SAPDV</name>
<dbReference type="GO" id="GO:0005815">
    <property type="term" value="C:microtubule organizing center"/>
    <property type="evidence" value="ECO:0007669"/>
    <property type="project" value="TreeGrafter"/>
</dbReference>
<evidence type="ECO:0000313" key="5">
    <source>
        <dbReference type="Proteomes" id="UP000030762"/>
    </source>
</evidence>
<accession>T0RSB3</accession>
<reference evidence="4 5" key="1">
    <citation type="submission" date="2012-04" db="EMBL/GenBank/DDBJ databases">
        <title>The Genome Sequence of Saprolegnia declina VS20.</title>
        <authorList>
            <consortium name="The Broad Institute Genome Sequencing Platform"/>
            <person name="Russ C."/>
            <person name="Nusbaum C."/>
            <person name="Tyler B."/>
            <person name="van West P."/>
            <person name="Dieguez-Uribeondo J."/>
            <person name="de Bruijn I."/>
            <person name="Tripathy S."/>
            <person name="Jiang R."/>
            <person name="Young S.K."/>
            <person name="Zeng Q."/>
            <person name="Gargeya S."/>
            <person name="Fitzgerald M."/>
            <person name="Haas B."/>
            <person name="Abouelleil A."/>
            <person name="Alvarado L."/>
            <person name="Arachchi H.M."/>
            <person name="Berlin A."/>
            <person name="Chapman S.B."/>
            <person name="Goldberg J."/>
            <person name="Griggs A."/>
            <person name="Gujja S."/>
            <person name="Hansen M."/>
            <person name="Howarth C."/>
            <person name="Imamovic A."/>
            <person name="Larimer J."/>
            <person name="McCowen C."/>
            <person name="Montmayeur A."/>
            <person name="Murphy C."/>
            <person name="Neiman D."/>
            <person name="Pearson M."/>
            <person name="Priest M."/>
            <person name="Roberts A."/>
            <person name="Saif S."/>
            <person name="Shea T."/>
            <person name="Sisk P."/>
            <person name="Sykes S."/>
            <person name="Wortman J."/>
            <person name="Nusbaum C."/>
            <person name="Birren B."/>
        </authorList>
    </citation>
    <scope>NUCLEOTIDE SEQUENCE [LARGE SCALE GENOMIC DNA]</scope>
    <source>
        <strain evidence="4 5">VS20</strain>
    </source>
</reference>
<proteinExistence type="predicted"/>
<dbReference type="EMBL" id="JH767161">
    <property type="protein sequence ID" value="EQC32992.1"/>
    <property type="molecule type" value="Genomic_DNA"/>
</dbReference>
<sequence>MMPRRRQKSAFFPDTEDEDTSCAEAAPRVPPMSTSFRMAPHGRAVLSRHAPKSPKGHRSSTSLSPKPASFNSGAYLGTIEFPSTRSVLWDRRPLGAAQVIHPEEAIVPKITLTAAVLGQIHEAVLRRSSGPQLLGHVLYSQATSTSNWAIHGTAFSVNTDPRNLSRPPSSFPVYVVLKEPRELGSLSSHEAMVHGTTYTLQHGGPLDVALSMRLVVSLFMPTQLNLTMELVAPTAEIHLLPIRNLPLLLTPLAKALMKLQSTHESGLVTLDKTRKMVPLLPTDPLATSRPLVGLWLQASSATSLYYQSLLYHTMAVAGREQLWVAPQTCLVVKYPTETKQWLPEFFEMTLGTDATSPATVGLFTTTRRVTVGRSATVDAVELYLQQSHQPIPTADVPRTTASQVAHEPEPAPHADDSMSCDELPTPMPRLPPTNPTAKPVVRPLSPPQPTPPVELASSDLLREHREQMQAMQRQIQMLQDQLQTVQRLYKSAATPKETQSVGTNTSFILTSPQNASPLTGIESLPLEAVPSSPDETTEAAKQPTNPLTVGGEDDAHAAPLGGVPTAEDAALTVQADEDLPVVLNEVLHDKPDVVEVRQSALTHEAALVGAKIEDAPLSDDEPNSGIQYLVEPEEVDDYLSEPSSVTYPLLRTQFDSGTLGPPAMPPASVLLETMDIPRIRYHLSRDDDSEDDEVEVRAIEAKYLKRMVKS</sequence>
<feature type="compositionally biased region" description="Basic and acidic residues" evidence="2">
    <location>
        <begin position="406"/>
        <end position="416"/>
    </location>
</feature>
<dbReference type="Pfam" id="PF15253">
    <property type="entry name" value="STIL_N"/>
    <property type="match status" value="1"/>
</dbReference>
<dbReference type="OMA" id="TMDIPRI"/>
<dbReference type="GeneID" id="19950241"/>
<dbReference type="GO" id="GO:0007052">
    <property type="term" value="P:mitotic spindle organization"/>
    <property type="evidence" value="ECO:0007669"/>
    <property type="project" value="TreeGrafter"/>
</dbReference>
<evidence type="ECO:0000256" key="1">
    <source>
        <dbReference type="SAM" id="Coils"/>
    </source>
</evidence>
<dbReference type="PANTHER" id="PTHR15128">
    <property type="entry name" value="TAL1 SCL INTERRUPTING LOCUS"/>
    <property type="match status" value="1"/>
</dbReference>
<dbReference type="GO" id="GO:0071539">
    <property type="term" value="P:protein localization to centrosome"/>
    <property type="evidence" value="ECO:0007669"/>
    <property type="project" value="TreeGrafter"/>
</dbReference>
<dbReference type="STRING" id="1156394.T0RSB3"/>
<dbReference type="GO" id="GO:0031023">
    <property type="term" value="P:microtubule organizing center organization"/>
    <property type="evidence" value="ECO:0007669"/>
    <property type="project" value="TreeGrafter"/>
</dbReference>
<keyword evidence="1" id="KW-0175">Coiled coil</keyword>
<evidence type="ECO:0000256" key="2">
    <source>
        <dbReference type="SAM" id="MobiDB-lite"/>
    </source>
</evidence>
<protein>
    <recommendedName>
        <fullName evidence="3">STIL N-terminal domain-containing protein</fullName>
    </recommendedName>
</protein>
<organism evidence="4 5">
    <name type="scientific">Saprolegnia diclina (strain VS20)</name>
    <dbReference type="NCBI Taxonomy" id="1156394"/>
    <lineage>
        <taxon>Eukaryota</taxon>
        <taxon>Sar</taxon>
        <taxon>Stramenopiles</taxon>
        <taxon>Oomycota</taxon>
        <taxon>Saprolegniomycetes</taxon>
        <taxon>Saprolegniales</taxon>
        <taxon>Saprolegniaceae</taxon>
        <taxon>Saprolegnia</taxon>
    </lineage>
</organism>
<feature type="region of interest" description="Disordered" evidence="2">
    <location>
        <begin position="1"/>
        <end position="67"/>
    </location>
</feature>
<feature type="compositionally biased region" description="Basic residues" evidence="2">
    <location>
        <begin position="49"/>
        <end position="58"/>
    </location>
</feature>
<dbReference type="GO" id="GO:0007224">
    <property type="term" value="P:smoothened signaling pathway"/>
    <property type="evidence" value="ECO:0007669"/>
    <property type="project" value="TreeGrafter"/>
</dbReference>
<keyword evidence="5" id="KW-1185">Reference proteome</keyword>